<dbReference type="Proteomes" id="UP001501147">
    <property type="component" value="Unassembled WGS sequence"/>
</dbReference>
<evidence type="ECO:0000313" key="3">
    <source>
        <dbReference type="Proteomes" id="UP001501147"/>
    </source>
</evidence>
<dbReference type="EMBL" id="BAABJV010000032">
    <property type="protein sequence ID" value="GAA4797231.1"/>
    <property type="molecule type" value="Genomic_DNA"/>
</dbReference>
<proteinExistence type="predicted"/>
<accession>A0ABP9BL78</accession>
<organism evidence="2 3">
    <name type="scientific">Streptomyces sanyensis</name>
    <dbReference type="NCBI Taxonomy" id="568869"/>
    <lineage>
        <taxon>Bacteria</taxon>
        <taxon>Bacillati</taxon>
        <taxon>Actinomycetota</taxon>
        <taxon>Actinomycetes</taxon>
        <taxon>Kitasatosporales</taxon>
        <taxon>Streptomycetaceae</taxon>
        <taxon>Streptomyces</taxon>
    </lineage>
</organism>
<reference evidence="3" key="1">
    <citation type="journal article" date="2019" name="Int. J. Syst. Evol. Microbiol.">
        <title>The Global Catalogue of Microorganisms (GCM) 10K type strain sequencing project: providing services to taxonomists for standard genome sequencing and annotation.</title>
        <authorList>
            <consortium name="The Broad Institute Genomics Platform"/>
            <consortium name="The Broad Institute Genome Sequencing Center for Infectious Disease"/>
            <person name="Wu L."/>
            <person name="Ma J."/>
        </authorList>
    </citation>
    <scope>NUCLEOTIDE SEQUENCE [LARGE SCALE GENOMIC DNA]</scope>
    <source>
        <strain evidence="3">JCM 18324</strain>
    </source>
</reference>
<protein>
    <submittedName>
        <fullName evidence="2">Uncharacterized protein</fullName>
    </submittedName>
</protein>
<gene>
    <name evidence="2" type="ORF">GCM10023329_57800</name>
</gene>
<name>A0ABP9BL78_9ACTN</name>
<feature type="region of interest" description="Disordered" evidence="1">
    <location>
        <begin position="90"/>
        <end position="128"/>
    </location>
</feature>
<comment type="caution">
    <text evidence="2">The sequence shown here is derived from an EMBL/GenBank/DDBJ whole genome shotgun (WGS) entry which is preliminary data.</text>
</comment>
<keyword evidence="3" id="KW-1185">Reference proteome</keyword>
<sequence length="150" mass="15189">MLSVAMMDAMSATATRSSRIIAARPSPTGERSTPDPTTPGGGAGVGVSVVTGAAGAAGAAAAAWPVHAGQGAPADVVDLCSHWEHGMTNEPPWFMETEKGRHSPVAPRETREDGSAHRGRAAARGPYVGGGTGVQRLCAGQRGMGRGFTR</sequence>
<feature type="region of interest" description="Disordered" evidence="1">
    <location>
        <begin position="14"/>
        <end position="45"/>
    </location>
</feature>
<evidence type="ECO:0000313" key="2">
    <source>
        <dbReference type="EMBL" id="GAA4797231.1"/>
    </source>
</evidence>
<evidence type="ECO:0000256" key="1">
    <source>
        <dbReference type="SAM" id="MobiDB-lite"/>
    </source>
</evidence>